<gene>
    <name evidence="2" type="ORF">LSALG_LOCUS16916</name>
</gene>
<organism evidence="2 3">
    <name type="scientific">Lactuca saligna</name>
    <name type="common">Willowleaf lettuce</name>
    <dbReference type="NCBI Taxonomy" id="75948"/>
    <lineage>
        <taxon>Eukaryota</taxon>
        <taxon>Viridiplantae</taxon>
        <taxon>Streptophyta</taxon>
        <taxon>Embryophyta</taxon>
        <taxon>Tracheophyta</taxon>
        <taxon>Spermatophyta</taxon>
        <taxon>Magnoliopsida</taxon>
        <taxon>eudicotyledons</taxon>
        <taxon>Gunneridae</taxon>
        <taxon>Pentapetalae</taxon>
        <taxon>asterids</taxon>
        <taxon>campanulids</taxon>
        <taxon>Asterales</taxon>
        <taxon>Asteraceae</taxon>
        <taxon>Cichorioideae</taxon>
        <taxon>Cichorieae</taxon>
        <taxon>Lactucinae</taxon>
        <taxon>Lactuca</taxon>
    </lineage>
</organism>
<accession>A0AA35YN95</accession>
<keyword evidence="3" id="KW-1185">Reference proteome</keyword>
<reference evidence="2" key="1">
    <citation type="submission" date="2023-04" db="EMBL/GenBank/DDBJ databases">
        <authorList>
            <person name="Vijverberg K."/>
            <person name="Xiong W."/>
            <person name="Schranz E."/>
        </authorList>
    </citation>
    <scope>NUCLEOTIDE SEQUENCE</scope>
</reference>
<evidence type="ECO:0000256" key="1">
    <source>
        <dbReference type="SAM" id="MobiDB-lite"/>
    </source>
</evidence>
<name>A0AA35YN95_LACSI</name>
<proteinExistence type="predicted"/>
<sequence>MSGGEVPTPNNHDTQPPPSSSNFSISQTEIQDAISAIQIKFQQGRIHQGNDQRPSSPNHVMHESSSTNSDINLLVNDATFQGIVQSIASDIRLPEAILMNEESLRDFLCSILNTQSSLQDTANEENGKQDPNSTYCPVTSFLVTTSKLMKDKITKLLKDETTLLLKDKITMLIKDIITKLMKDHIPKLTDEFEKFMKETMLASSADNSTSKPNHILLEKVIMAVLDSIISVIKSSID</sequence>
<dbReference type="EMBL" id="OX465079">
    <property type="protein sequence ID" value="CAI9276962.1"/>
    <property type="molecule type" value="Genomic_DNA"/>
</dbReference>
<feature type="compositionally biased region" description="Polar residues" evidence="1">
    <location>
        <begin position="8"/>
        <end position="25"/>
    </location>
</feature>
<feature type="region of interest" description="Disordered" evidence="1">
    <location>
        <begin position="45"/>
        <end position="67"/>
    </location>
</feature>
<feature type="region of interest" description="Disordered" evidence="1">
    <location>
        <begin position="1"/>
        <end position="25"/>
    </location>
</feature>
<protein>
    <submittedName>
        <fullName evidence="2">Uncharacterized protein</fullName>
    </submittedName>
</protein>
<dbReference type="Proteomes" id="UP001177003">
    <property type="component" value="Chromosome 3"/>
</dbReference>
<feature type="compositionally biased region" description="Polar residues" evidence="1">
    <location>
        <begin position="49"/>
        <end position="67"/>
    </location>
</feature>
<evidence type="ECO:0000313" key="2">
    <source>
        <dbReference type="EMBL" id="CAI9276962.1"/>
    </source>
</evidence>
<evidence type="ECO:0000313" key="3">
    <source>
        <dbReference type="Proteomes" id="UP001177003"/>
    </source>
</evidence>
<dbReference type="AlphaFoldDB" id="A0AA35YN95"/>